<keyword evidence="1" id="KW-0732">Signal</keyword>
<protein>
    <submittedName>
        <fullName evidence="2">Uncharacterized protein</fullName>
    </submittedName>
</protein>
<keyword evidence="3" id="KW-1185">Reference proteome</keyword>
<gene>
    <name evidence="2" type="ORF">MTR67_048006</name>
</gene>
<sequence>MKPFGTSLINSAICLFVFITVLHHHSASSCSGSLGNMVLLRGTSRQCANCSLFPPT</sequence>
<dbReference type="AlphaFoldDB" id="A0AAF0V0F3"/>
<evidence type="ECO:0000313" key="2">
    <source>
        <dbReference type="EMBL" id="WMV54621.1"/>
    </source>
</evidence>
<evidence type="ECO:0000313" key="3">
    <source>
        <dbReference type="Proteomes" id="UP001234989"/>
    </source>
</evidence>
<dbReference type="PROSITE" id="PS51257">
    <property type="entry name" value="PROKAR_LIPOPROTEIN"/>
    <property type="match status" value="1"/>
</dbReference>
<dbReference type="Proteomes" id="UP001234989">
    <property type="component" value="Chromosome 11"/>
</dbReference>
<name>A0AAF0V0F3_SOLVR</name>
<accession>A0AAF0V0F3</accession>
<reference evidence="2" key="1">
    <citation type="submission" date="2023-08" db="EMBL/GenBank/DDBJ databases">
        <title>A de novo genome assembly of Solanum verrucosum Schlechtendal, a Mexican diploid species geographically isolated from the other diploid A-genome species in potato relatives.</title>
        <authorList>
            <person name="Hosaka K."/>
        </authorList>
    </citation>
    <scope>NUCLEOTIDE SEQUENCE</scope>
    <source>
        <tissue evidence="2">Young leaves</tissue>
    </source>
</reference>
<organism evidence="2 3">
    <name type="scientific">Solanum verrucosum</name>
    <dbReference type="NCBI Taxonomy" id="315347"/>
    <lineage>
        <taxon>Eukaryota</taxon>
        <taxon>Viridiplantae</taxon>
        <taxon>Streptophyta</taxon>
        <taxon>Embryophyta</taxon>
        <taxon>Tracheophyta</taxon>
        <taxon>Spermatophyta</taxon>
        <taxon>Magnoliopsida</taxon>
        <taxon>eudicotyledons</taxon>
        <taxon>Gunneridae</taxon>
        <taxon>Pentapetalae</taxon>
        <taxon>asterids</taxon>
        <taxon>lamiids</taxon>
        <taxon>Solanales</taxon>
        <taxon>Solanaceae</taxon>
        <taxon>Solanoideae</taxon>
        <taxon>Solaneae</taxon>
        <taxon>Solanum</taxon>
    </lineage>
</organism>
<evidence type="ECO:0000256" key="1">
    <source>
        <dbReference type="SAM" id="SignalP"/>
    </source>
</evidence>
<proteinExistence type="predicted"/>
<feature type="signal peptide" evidence="1">
    <location>
        <begin position="1"/>
        <end position="29"/>
    </location>
</feature>
<feature type="chain" id="PRO_5042065512" evidence="1">
    <location>
        <begin position="30"/>
        <end position="56"/>
    </location>
</feature>
<dbReference type="EMBL" id="CP133622">
    <property type="protein sequence ID" value="WMV54621.1"/>
    <property type="molecule type" value="Genomic_DNA"/>
</dbReference>